<name>A0A0S4JM89_BODSA</name>
<evidence type="ECO:0000313" key="9">
    <source>
        <dbReference type="Proteomes" id="UP000051952"/>
    </source>
</evidence>
<dbReference type="PANTHER" id="PTHR12270:SF52">
    <property type="entry name" value="GLYCOSYLTRANSFERASE-LIKE PROTEIN GNT13-RELATED"/>
    <property type="match status" value="1"/>
</dbReference>
<feature type="region of interest" description="Disordered" evidence="7">
    <location>
        <begin position="172"/>
        <end position="195"/>
    </location>
</feature>
<keyword evidence="9" id="KW-1185">Reference proteome</keyword>
<keyword evidence="6" id="KW-0325">Glycoprotein</keyword>
<reference evidence="9" key="1">
    <citation type="submission" date="2015-09" db="EMBL/GenBank/DDBJ databases">
        <authorList>
            <consortium name="Pathogen Informatics"/>
        </authorList>
    </citation>
    <scope>NUCLEOTIDE SEQUENCE [LARGE SCALE GENOMIC DNA]</scope>
    <source>
        <strain evidence="9">Lake Konstanz</strain>
    </source>
</reference>
<dbReference type="EMBL" id="CYKH01001901">
    <property type="protein sequence ID" value="CUG91251.1"/>
    <property type="molecule type" value="Genomic_DNA"/>
</dbReference>
<keyword evidence="4" id="KW-1133">Transmembrane helix</keyword>
<proteinExistence type="predicted"/>
<dbReference type="InterPro" id="IPR051292">
    <property type="entry name" value="Xyl/GlcA_transferase"/>
</dbReference>
<keyword evidence="8" id="KW-0808">Transferase</keyword>
<feature type="region of interest" description="Disordered" evidence="7">
    <location>
        <begin position="623"/>
        <end position="643"/>
    </location>
</feature>
<dbReference type="GO" id="GO:0016020">
    <property type="term" value="C:membrane"/>
    <property type="evidence" value="ECO:0007669"/>
    <property type="project" value="UniProtKB-SubCell"/>
</dbReference>
<comment type="subcellular location">
    <subcellularLocation>
        <location evidence="1">Membrane</location>
        <topology evidence="1">Single-pass type II membrane protein</topology>
    </subcellularLocation>
</comment>
<evidence type="ECO:0000256" key="6">
    <source>
        <dbReference type="ARBA" id="ARBA00023180"/>
    </source>
</evidence>
<protein>
    <submittedName>
        <fullName evidence="8">Glycosyltransferase, putative</fullName>
    </submittedName>
</protein>
<keyword evidence="5" id="KW-0472">Membrane</keyword>
<evidence type="ECO:0000256" key="1">
    <source>
        <dbReference type="ARBA" id="ARBA00004606"/>
    </source>
</evidence>
<dbReference type="PANTHER" id="PTHR12270">
    <property type="entry name" value="GLYCOSYLTRANSFERASE-RELATED"/>
    <property type="match status" value="1"/>
</dbReference>
<dbReference type="Pfam" id="PF13896">
    <property type="entry name" value="Glyco_transf_49"/>
    <property type="match status" value="1"/>
</dbReference>
<dbReference type="GO" id="GO:0042285">
    <property type="term" value="F:xylosyltransferase activity"/>
    <property type="evidence" value="ECO:0007669"/>
    <property type="project" value="TreeGrafter"/>
</dbReference>
<evidence type="ECO:0000256" key="5">
    <source>
        <dbReference type="ARBA" id="ARBA00023136"/>
    </source>
</evidence>
<evidence type="ECO:0000256" key="7">
    <source>
        <dbReference type="SAM" id="MobiDB-lite"/>
    </source>
</evidence>
<dbReference type="Proteomes" id="UP000051952">
    <property type="component" value="Unassembled WGS sequence"/>
</dbReference>
<organism evidence="8 9">
    <name type="scientific">Bodo saltans</name>
    <name type="common">Flagellated protozoan</name>
    <dbReference type="NCBI Taxonomy" id="75058"/>
    <lineage>
        <taxon>Eukaryota</taxon>
        <taxon>Discoba</taxon>
        <taxon>Euglenozoa</taxon>
        <taxon>Kinetoplastea</taxon>
        <taxon>Metakinetoplastina</taxon>
        <taxon>Eubodonida</taxon>
        <taxon>Bodonidae</taxon>
        <taxon>Bodo</taxon>
    </lineage>
</organism>
<evidence type="ECO:0000256" key="2">
    <source>
        <dbReference type="ARBA" id="ARBA00022692"/>
    </source>
</evidence>
<sequence>MMMPVHRVLHVLWGIAVGILIGVVVDEEQFLVLLRSDTRTTSSSLSSLRSFEDEGQYAAIGLAVNDDDGDRISEEEVVRTVETLTGHHYAVQLYYHTAEAKGDARMPNITFVAHVTVDRIVHVRRWCRQWNGPMSISVFVRPFVDSVTNVMQQFVGDLCIGKHAHLHMVKELQHEDPPSSSEKTKRGLDSNKKPKDMHLFYPSNIQRNTALDGAVGDLVFLLDIDFHFLPAAASRRGEEQFRAHFEQQRNIVQNWDFLEKSDGTSVAGINSGAIAHSSMFVVPAIETVTLDIPIPSNVSELIEQVRLQQSCEFYGHYCKHCHHPTNLKKFLQRSHDNDDVAPARQQDQFSLHTPYLIDYEERYEPYVVLNKSAVSLGGHAVPRYNESFLGRFGDKFSFFYEIAAQNRPFVVMTDYYLVHEGRGNDVVWPNEPSPEYRARERFSERLFIDFKAVMARKYQKKQNAPTSHEFDATTTGRDVVTDSNTFAVEDPFLLAATERIDWSTVSSAGSDNWLTDSSGLACIATHRTLLTGHHNAEDTAASVRHVEGLRRAISWACENMDCAPLQHNIDAAHDAARTFPRNVVAHADWVFGRWMHHSIRRGGSVTTACHFNGAATLVAIDEQRGVAEESGGSNTERDDSTSAELSPFKVVGCTLNPDALVNDARLRTLIHEICSDPAPAVESIERMDDEFILRSTQRWQEVKQQQDMDDDRRLDRIGGGCQYLFQHLHPLVAHDVRTQAATALLAHHLIFTAGGRGRTCRDRFGDVATFLRVPR</sequence>
<accession>A0A0S4JM89</accession>
<evidence type="ECO:0000256" key="4">
    <source>
        <dbReference type="ARBA" id="ARBA00022989"/>
    </source>
</evidence>
<evidence type="ECO:0000313" key="8">
    <source>
        <dbReference type="EMBL" id="CUG91251.1"/>
    </source>
</evidence>
<dbReference type="AlphaFoldDB" id="A0A0S4JM89"/>
<dbReference type="GO" id="GO:0015020">
    <property type="term" value="F:glucuronosyltransferase activity"/>
    <property type="evidence" value="ECO:0007669"/>
    <property type="project" value="TreeGrafter"/>
</dbReference>
<evidence type="ECO:0000256" key="3">
    <source>
        <dbReference type="ARBA" id="ARBA00022968"/>
    </source>
</evidence>
<keyword evidence="2" id="KW-0812">Transmembrane</keyword>
<dbReference type="VEuPathDB" id="TriTrypDB:BSAL_30955"/>
<dbReference type="OrthoDB" id="411524at2759"/>
<dbReference type="GO" id="GO:0035269">
    <property type="term" value="P:protein O-linked glycosylation via mannose"/>
    <property type="evidence" value="ECO:0007669"/>
    <property type="project" value="TreeGrafter"/>
</dbReference>
<keyword evidence="3" id="KW-0735">Signal-anchor</keyword>
<gene>
    <name evidence="8" type="ORF">BSAL_30955</name>
</gene>